<dbReference type="InterPro" id="IPR036735">
    <property type="entry name" value="NGN_dom_sf"/>
</dbReference>
<evidence type="ECO:0000313" key="3">
    <source>
        <dbReference type="EMBL" id="VAX19073.1"/>
    </source>
</evidence>
<feature type="domain" description="NusG-like N-terminal" evidence="2">
    <location>
        <begin position="11"/>
        <end position="67"/>
    </location>
</feature>
<dbReference type="GO" id="GO:0006354">
    <property type="term" value="P:DNA-templated transcription elongation"/>
    <property type="evidence" value="ECO:0007669"/>
    <property type="project" value="InterPro"/>
</dbReference>
<dbReference type="Gene3D" id="3.30.70.940">
    <property type="entry name" value="NusG, N-terminal domain"/>
    <property type="match status" value="1"/>
</dbReference>
<reference evidence="3" key="1">
    <citation type="submission" date="2018-06" db="EMBL/GenBank/DDBJ databases">
        <authorList>
            <person name="Zhirakovskaya E."/>
        </authorList>
    </citation>
    <scope>NUCLEOTIDE SEQUENCE</scope>
</reference>
<evidence type="ECO:0000256" key="1">
    <source>
        <dbReference type="ARBA" id="ARBA00023163"/>
    </source>
</evidence>
<dbReference type="SUPFAM" id="SSF82679">
    <property type="entry name" value="N-utilization substance G protein NusG, N-terminal domain"/>
    <property type="match status" value="1"/>
</dbReference>
<keyword evidence="1" id="KW-0804">Transcription</keyword>
<dbReference type="Pfam" id="PF02357">
    <property type="entry name" value="NusG"/>
    <property type="match status" value="1"/>
</dbReference>
<proteinExistence type="predicted"/>
<accession>A0A3B1C3B1</accession>
<name>A0A3B1C3B1_9ZZZZ</name>
<dbReference type="EMBL" id="UOGA01000144">
    <property type="protein sequence ID" value="VAX19073.1"/>
    <property type="molecule type" value="Genomic_DNA"/>
</dbReference>
<dbReference type="InterPro" id="IPR006645">
    <property type="entry name" value="NGN-like_dom"/>
</dbReference>
<gene>
    <name evidence="3" type="ORF">MNBD_NITROSPINAE04-1631</name>
</gene>
<feature type="non-terminal residue" evidence="3">
    <location>
        <position position="67"/>
    </location>
</feature>
<dbReference type="AlphaFoldDB" id="A0A3B1C3B1"/>
<evidence type="ECO:0000259" key="2">
    <source>
        <dbReference type="Pfam" id="PF02357"/>
    </source>
</evidence>
<sequence>MSNIENTDQSQWYALMVRSQNEFSISRLLEQKLNIGALVPSKKVWKRQGGKVKIFNKPLFKSYVFVN</sequence>
<protein>
    <recommendedName>
        <fullName evidence="2">NusG-like N-terminal domain-containing protein</fullName>
    </recommendedName>
</protein>
<organism evidence="3">
    <name type="scientific">hydrothermal vent metagenome</name>
    <dbReference type="NCBI Taxonomy" id="652676"/>
    <lineage>
        <taxon>unclassified sequences</taxon>
        <taxon>metagenomes</taxon>
        <taxon>ecological metagenomes</taxon>
    </lineage>
</organism>